<dbReference type="PANTHER" id="PTHR43369:SF2">
    <property type="entry name" value="PHOSPHORIBOSYLGLYCINAMIDE FORMYLTRANSFERASE"/>
    <property type="match status" value="1"/>
</dbReference>
<dbReference type="GO" id="GO:0004644">
    <property type="term" value="F:phosphoribosylglycinamide formyltransferase activity"/>
    <property type="evidence" value="ECO:0007669"/>
    <property type="project" value="UniProtKB-EC"/>
</dbReference>
<feature type="domain" description="Formyl transferase N-terminal" evidence="5">
    <location>
        <begin position="1"/>
        <end position="184"/>
    </location>
</feature>
<evidence type="ECO:0000256" key="1">
    <source>
        <dbReference type="ARBA" id="ARBA00005054"/>
    </source>
</evidence>
<comment type="caution">
    <text evidence="6">The sequence shown here is derived from an EMBL/GenBank/DDBJ whole genome shotgun (WGS) entry which is preliminary data.</text>
</comment>
<dbReference type="Pfam" id="PF00551">
    <property type="entry name" value="Formyl_trans_N"/>
    <property type="match status" value="1"/>
</dbReference>
<evidence type="ECO:0000256" key="2">
    <source>
        <dbReference type="ARBA" id="ARBA00012254"/>
    </source>
</evidence>
<dbReference type="CDD" id="cd08645">
    <property type="entry name" value="FMT_core_GART"/>
    <property type="match status" value="1"/>
</dbReference>
<keyword evidence="7" id="KW-1185">Reference proteome</keyword>
<evidence type="ECO:0000313" key="7">
    <source>
        <dbReference type="Proteomes" id="UP000188320"/>
    </source>
</evidence>
<dbReference type="EC" id="2.1.2.2" evidence="2"/>
<evidence type="ECO:0000313" key="6">
    <source>
        <dbReference type="EMBL" id="OMH84108.1"/>
    </source>
</evidence>
<keyword evidence="4" id="KW-0658">Purine biosynthesis</keyword>
<keyword evidence="3 6" id="KW-0808">Transferase</keyword>
<evidence type="ECO:0000256" key="3">
    <source>
        <dbReference type="ARBA" id="ARBA00022679"/>
    </source>
</evidence>
<organism evidence="6 7">
    <name type="scientific">Zancudomyces culisetae</name>
    <name type="common">Gut fungus</name>
    <name type="synonym">Smittium culisetae</name>
    <dbReference type="NCBI Taxonomy" id="1213189"/>
    <lineage>
        <taxon>Eukaryota</taxon>
        <taxon>Fungi</taxon>
        <taxon>Fungi incertae sedis</taxon>
        <taxon>Zoopagomycota</taxon>
        <taxon>Kickxellomycotina</taxon>
        <taxon>Harpellomycetes</taxon>
        <taxon>Harpellales</taxon>
        <taxon>Legeriomycetaceae</taxon>
        <taxon>Zancudomyces</taxon>
    </lineage>
</organism>
<dbReference type="Gene3D" id="3.40.50.170">
    <property type="entry name" value="Formyl transferase, N-terminal domain"/>
    <property type="match status" value="1"/>
</dbReference>
<dbReference type="EMBL" id="LSSK01000250">
    <property type="protein sequence ID" value="OMH84108.1"/>
    <property type="molecule type" value="Genomic_DNA"/>
</dbReference>
<dbReference type="OrthoDB" id="5575075at2759"/>
<dbReference type="PANTHER" id="PTHR43369">
    <property type="entry name" value="PHOSPHORIBOSYLGLYCINAMIDE FORMYLTRANSFERASE"/>
    <property type="match status" value="1"/>
</dbReference>
<dbReference type="Proteomes" id="UP000188320">
    <property type="component" value="Unassembled WGS sequence"/>
</dbReference>
<protein>
    <recommendedName>
        <fullName evidence="2">phosphoribosylglycinamide formyltransferase 1</fullName>
        <ecNumber evidence="2">2.1.2.2</ecNumber>
    </recommendedName>
</protein>
<proteinExistence type="predicted"/>
<accession>A0A1R1PT16</accession>
<evidence type="ECO:0000259" key="5">
    <source>
        <dbReference type="Pfam" id="PF00551"/>
    </source>
</evidence>
<dbReference type="SUPFAM" id="SSF53328">
    <property type="entry name" value="Formyltransferase"/>
    <property type="match status" value="1"/>
</dbReference>
<dbReference type="InterPro" id="IPR002376">
    <property type="entry name" value="Formyl_transf_N"/>
</dbReference>
<comment type="pathway">
    <text evidence="1">Purine metabolism; IMP biosynthesis via de novo pathway; N(2)-formyl-N(1)-(5-phospho-D-ribosyl)glycinamide from N(1)-(5-phospho-D-ribosyl)glycinamide (10-formyl THF route): step 1/1.</text>
</comment>
<sequence length="189" mass="20731">MISGNGSNLQAIIDFIKGGEVDAEIVRVISNKSNAYGLERAKNAGIPTHVQTLKSFKDRGLDREAFNKELAQYVADLNPDLIVLAGWMLILSESFVNRFVNKIINLHPSLPGDIVGANAIDNAYAEFKAGNRTKTGVMVHYVIPAVDEGKPILAREVPILPEDSIEDLENRIHQAEHQLLPLAIKQLLG</sequence>
<dbReference type="AlphaFoldDB" id="A0A1R1PT16"/>
<evidence type="ECO:0000256" key="4">
    <source>
        <dbReference type="ARBA" id="ARBA00022755"/>
    </source>
</evidence>
<dbReference type="GO" id="GO:0006189">
    <property type="term" value="P:'de novo' IMP biosynthetic process"/>
    <property type="evidence" value="ECO:0007669"/>
    <property type="project" value="InterPro"/>
</dbReference>
<dbReference type="GO" id="GO:0005737">
    <property type="term" value="C:cytoplasm"/>
    <property type="evidence" value="ECO:0007669"/>
    <property type="project" value="TreeGrafter"/>
</dbReference>
<dbReference type="InterPro" id="IPR004607">
    <property type="entry name" value="GART"/>
</dbReference>
<gene>
    <name evidence="6" type="ORF">AX774_g2378</name>
</gene>
<reference evidence="7" key="1">
    <citation type="submission" date="2017-01" db="EMBL/GenBank/DDBJ databases">
        <authorList>
            <person name="Wang Y."/>
            <person name="White M."/>
            <person name="Kvist S."/>
            <person name="Moncalvo J.-M."/>
        </authorList>
    </citation>
    <scope>NUCLEOTIDE SEQUENCE [LARGE SCALE GENOMIC DNA]</scope>
    <source>
        <strain evidence="7">COL-18-3</strain>
    </source>
</reference>
<name>A0A1R1PT16_ZANCU</name>
<dbReference type="NCBIfam" id="TIGR00639">
    <property type="entry name" value="PurN"/>
    <property type="match status" value="1"/>
</dbReference>
<dbReference type="InterPro" id="IPR036477">
    <property type="entry name" value="Formyl_transf_N_sf"/>
</dbReference>